<sequence>MQHSSVQTLKGVPLNEAAPIFAPLNMGIFNGNRSDPPPLPLEAFRGWSEWISAASEKSGAPIDYPAIGLVAAASTLIGNSRWVSPWDGWKEPPVLWLCAVGDPSSNKSPGLDVTFEILSKFEMEMAESFPDELRDYERKKEIAGAERAKWKLNVSEAVNSGRSPLEMPEEAVEPEPPVRPRLMVSDATPEALGGLISRHPKGLLCKRDELSAQIASFDRYSGGGERGFFIEAYGGRRHTVDRVKNATPIQIKRLTLGFVGGIQPEKLAELIGKCSDDGFLARFLMSWPNPIPPRRPTSPPISSAYEAALRNLMALEMALDEDGEPTPRVMMFTDEASAKFQEWREENAAAEGHVYGLMRSHNGKLPGTVLRLAITLEYLHWCLEGGREPEAIGLAAVGRAIYLVDEYFFPMAMRVYGEAALPPVEKAATILARRIRRERASVVNVSEMLRFWKLPGLTRKEPLAEALAVLEECGVLARTTERHKDNRLKLDYIVNPEIYGDDHE</sequence>
<name>A0A845MKS8_9PROT</name>
<evidence type="ECO:0000313" key="3">
    <source>
        <dbReference type="Proteomes" id="UP000445696"/>
    </source>
</evidence>
<dbReference type="Proteomes" id="UP000445696">
    <property type="component" value="Unassembled WGS sequence"/>
</dbReference>
<proteinExistence type="predicted"/>
<keyword evidence="3" id="KW-1185">Reference proteome</keyword>
<reference evidence="2 3" key="1">
    <citation type="journal article" date="2014" name="Int. J. Syst. Evol. Microbiol.">
        <title>Sneathiella chungangensis sp. nov., isolated from a marine sand, and emended description of the genus Sneathiella.</title>
        <authorList>
            <person name="Siamphan C."/>
            <person name="Kim H."/>
            <person name="Lee J.S."/>
            <person name="Kim W."/>
        </authorList>
    </citation>
    <scope>NUCLEOTIDE SEQUENCE [LARGE SCALE GENOMIC DNA]</scope>
    <source>
        <strain evidence="2 3">KCTC 32476</strain>
    </source>
</reference>
<dbReference type="RefSeq" id="WP_161340590.1">
    <property type="nucleotide sequence ID" value="NZ_JBHSDG010000003.1"/>
</dbReference>
<comment type="caution">
    <text evidence="2">The sequence shown here is derived from an EMBL/GenBank/DDBJ whole genome shotgun (WGS) entry which is preliminary data.</text>
</comment>
<organism evidence="2 3">
    <name type="scientific">Sneathiella chungangensis</name>
    <dbReference type="NCBI Taxonomy" id="1418234"/>
    <lineage>
        <taxon>Bacteria</taxon>
        <taxon>Pseudomonadati</taxon>
        <taxon>Pseudomonadota</taxon>
        <taxon>Alphaproteobacteria</taxon>
        <taxon>Sneathiellales</taxon>
        <taxon>Sneathiellaceae</taxon>
        <taxon>Sneathiella</taxon>
    </lineage>
</organism>
<protein>
    <submittedName>
        <fullName evidence="2">DUF3987 domain-containing protein</fullName>
    </submittedName>
</protein>
<evidence type="ECO:0000313" key="2">
    <source>
        <dbReference type="EMBL" id="MZR24132.1"/>
    </source>
</evidence>
<dbReference type="AlphaFoldDB" id="A0A845MKS8"/>
<dbReference type="EMBL" id="WTVA01000015">
    <property type="protein sequence ID" value="MZR24132.1"/>
    <property type="molecule type" value="Genomic_DNA"/>
</dbReference>
<gene>
    <name evidence="2" type="ORF">GQF03_17495</name>
</gene>
<evidence type="ECO:0000256" key="1">
    <source>
        <dbReference type="SAM" id="MobiDB-lite"/>
    </source>
</evidence>
<dbReference type="OrthoDB" id="5453446at2"/>
<dbReference type="Pfam" id="PF13148">
    <property type="entry name" value="DUF3987"/>
    <property type="match status" value="1"/>
</dbReference>
<feature type="region of interest" description="Disordered" evidence="1">
    <location>
        <begin position="161"/>
        <end position="180"/>
    </location>
</feature>
<dbReference type="InterPro" id="IPR025048">
    <property type="entry name" value="DUF3987"/>
</dbReference>
<accession>A0A845MKS8</accession>